<sequence length="690" mass="74795">MKPKRMFSVLCCTITLLSLTSIAFAQDDYALLFDQSDGYDIALADKWIPGVHDEWTMEAWFYAQTHAQDNHAVIVQHRADWHDKVIRQMSDGRITFREYYGGSSLIYSMPAPTLLSEWHHVAMVSTADRLSFFFDGDSLGSLDKIHGSSDWDTGFFEADIGGTTVDHSGDGFSGAIDEVRIWNVSRSGDEIRAAMNEHLTGSEPGLVAYYDCDDGEGQVLTDHSTSGNHGQLGTSPTEDEHDPTWIDSNDWPYIGACCFADGSCMLTTEVGCSGLWLGEGTVCDPNACLQPMGACCYPDDTCLETLEVDCPTGDWRMFEVCDPNPCFQLEGNACCVDDGLCLVLPEDVCTEAGGEPQVEETCIPGLCPLGSGGPNAGGTLIVHSTPQTDFTYDFPSYCGQSGLTGCESANTNLPGWDSGPYVWWATAAFRYGSSPRLAGVTFGIDYDAYSVFLLDWGECGDFSLSTGGWPAPNEGTAISWSSAQTNQLTEVYWFAGYEYYGQDFDFCLTPHPTQGACFADDDIPANVDDVAGLGCLGFNDNPGYLPCPDPLLGACCRAGQCYITTDEVCMTLGGVWFPETNSCYPNPCIQSVGGSTPLRRAVLLTALPSPFTQSTLVRFRLSSPALIRLSVHDAAGRLIRTLASGHAEAGLGSVKWDGSNDYGVRVGPGVYFFRLNVHDKVLSERVILVE</sequence>
<keyword evidence="5" id="KW-1185">Reference proteome</keyword>
<dbReference type="InterPro" id="IPR013320">
    <property type="entry name" value="ConA-like_dom_sf"/>
</dbReference>
<dbReference type="Gene3D" id="2.60.40.4070">
    <property type="match status" value="1"/>
</dbReference>
<dbReference type="SUPFAM" id="SSF49899">
    <property type="entry name" value="Concanavalin A-like lectins/glucanases"/>
    <property type="match status" value="1"/>
</dbReference>
<dbReference type="Pfam" id="PF13385">
    <property type="entry name" value="Laminin_G_3"/>
    <property type="match status" value="1"/>
</dbReference>
<feature type="signal peptide" evidence="2">
    <location>
        <begin position="1"/>
        <end position="25"/>
    </location>
</feature>
<reference evidence="4 5" key="1">
    <citation type="submission" date="2024-09" db="EMBL/GenBank/DDBJ databases">
        <authorList>
            <person name="D'Angelo T."/>
        </authorList>
    </citation>
    <scope>NUCLEOTIDE SEQUENCE [LARGE SCALE GENOMIC DNA]</scope>
    <source>
        <strain evidence="4">SAG AM-320-E07</strain>
    </source>
</reference>
<dbReference type="EMBL" id="JBHPKH010000060">
    <property type="protein sequence ID" value="MFC1573009.1"/>
    <property type="molecule type" value="Genomic_DNA"/>
</dbReference>
<organism evidence="4 5">
    <name type="scientific">Eiseniibacteriota bacterium</name>
    <dbReference type="NCBI Taxonomy" id="2212470"/>
    <lineage>
        <taxon>Bacteria</taxon>
        <taxon>Candidatus Eiseniibacteriota</taxon>
    </lineage>
</organism>
<dbReference type="Gene3D" id="2.60.120.200">
    <property type="match status" value="1"/>
</dbReference>
<name>A0ABV6YLH2_UNCEI</name>
<protein>
    <submittedName>
        <fullName evidence="4">LamG-like jellyroll fold domain-containing protein</fullName>
    </submittedName>
</protein>
<accession>A0ABV6YLH2</accession>
<comment type="caution">
    <text evidence="4">The sequence shown here is derived from an EMBL/GenBank/DDBJ whole genome shotgun (WGS) entry which is preliminary data.</text>
</comment>
<keyword evidence="2" id="KW-0732">Signal</keyword>
<evidence type="ECO:0000259" key="3">
    <source>
        <dbReference type="Pfam" id="PF13860"/>
    </source>
</evidence>
<feature type="region of interest" description="Disordered" evidence="1">
    <location>
        <begin position="221"/>
        <end position="242"/>
    </location>
</feature>
<evidence type="ECO:0000313" key="5">
    <source>
        <dbReference type="Proteomes" id="UP001593833"/>
    </source>
</evidence>
<proteinExistence type="predicted"/>
<dbReference type="Proteomes" id="UP001593833">
    <property type="component" value="Unassembled WGS sequence"/>
</dbReference>
<evidence type="ECO:0000313" key="4">
    <source>
        <dbReference type="EMBL" id="MFC1573009.1"/>
    </source>
</evidence>
<gene>
    <name evidence="4" type="ORF">ACFL6M_05360</name>
</gene>
<evidence type="ECO:0000256" key="2">
    <source>
        <dbReference type="SAM" id="SignalP"/>
    </source>
</evidence>
<evidence type="ECO:0000256" key="1">
    <source>
        <dbReference type="SAM" id="MobiDB-lite"/>
    </source>
</evidence>
<feature type="domain" description="FlgD/Vpr Ig-like" evidence="3">
    <location>
        <begin position="613"/>
        <end position="676"/>
    </location>
</feature>
<dbReference type="Pfam" id="PF13860">
    <property type="entry name" value="FlgD_ig"/>
    <property type="match status" value="1"/>
</dbReference>
<dbReference type="InterPro" id="IPR025965">
    <property type="entry name" value="FlgD/Vpr_Ig-like"/>
</dbReference>
<feature type="compositionally biased region" description="Polar residues" evidence="1">
    <location>
        <begin position="221"/>
        <end position="236"/>
    </location>
</feature>
<feature type="chain" id="PRO_5045966059" evidence="2">
    <location>
        <begin position="26"/>
        <end position="690"/>
    </location>
</feature>